<organism evidence="1 2">
    <name type="scientific">Mycobacteroides abscessus 1948</name>
    <dbReference type="NCBI Taxonomy" id="1299323"/>
    <lineage>
        <taxon>Bacteria</taxon>
        <taxon>Bacillati</taxon>
        <taxon>Actinomycetota</taxon>
        <taxon>Actinomycetes</taxon>
        <taxon>Mycobacteriales</taxon>
        <taxon>Mycobacteriaceae</taxon>
        <taxon>Mycobacteroides</taxon>
        <taxon>Mycobacteroides abscessus</taxon>
    </lineage>
</organism>
<sequence>MQTSDQHRDLGATSVVRHHLTVGMFARIRQISTFRPDR</sequence>
<evidence type="ECO:0000313" key="1">
    <source>
        <dbReference type="EMBL" id="EUA61597.1"/>
    </source>
</evidence>
<evidence type="ECO:0000313" key="2">
    <source>
        <dbReference type="Proteomes" id="UP000021210"/>
    </source>
</evidence>
<comment type="caution">
    <text evidence="1">The sequence shown here is derived from an EMBL/GenBank/DDBJ whole genome shotgun (WGS) entry which is preliminary data.</text>
</comment>
<dbReference type="EMBL" id="JAOH01000002">
    <property type="protein sequence ID" value="EUA61597.1"/>
    <property type="molecule type" value="Genomic_DNA"/>
</dbReference>
<dbReference type="AlphaFoldDB" id="A0A829QFV4"/>
<gene>
    <name evidence="1" type="ORF">I542_1740</name>
</gene>
<proteinExistence type="predicted"/>
<protein>
    <submittedName>
        <fullName evidence="1">Uncharacterized protein</fullName>
    </submittedName>
</protein>
<reference evidence="1 2" key="1">
    <citation type="submission" date="2013-12" db="EMBL/GenBank/DDBJ databases">
        <authorList>
            <person name="Zelazny A."/>
            <person name="Olivier K."/>
            <person name="Holland S."/>
            <person name="Lenaerts A."/>
            <person name="Ordway D."/>
            <person name="DeGroote M.A."/>
            <person name="Parker T."/>
            <person name="Sizemore C."/>
            <person name="Tallon L.J."/>
            <person name="Sadzewicz L.K."/>
            <person name="Sengamalay N."/>
            <person name="Fraser C.M."/>
            <person name="Hine E."/>
            <person name="Shefchek K.A."/>
            <person name="Das S.P."/>
            <person name="Tettelin H."/>
        </authorList>
    </citation>
    <scope>NUCLEOTIDE SEQUENCE [LARGE SCALE GENOMIC DNA]</scope>
    <source>
        <strain evidence="1 2">1948</strain>
    </source>
</reference>
<name>A0A829QFV4_9MYCO</name>
<accession>A0A829QFV4</accession>
<dbReference type="Proteomes" id="UP000021210">
    <property type="component" value="Unassembled WGS sequence"/>
</dbReference>